<feature type="signal peptide" evidence="2">
    <location>
        <begin position="1"/>
        <end position="23"/>
    </location>
</feature>
<dbReference type="AlphaFoldDB" id="A0A512NGE3"/>
<feature type="chain" id="PRO_5021991858" evidence="2">
    <location>
        <begin position="24"/>
        <end position="325"/>
    </location>
</feature>
<dbReference type="PANTHER" id="PTHR42928">
    <property type="entry name" value="TRICARBOXYLATE-BINDING PROTEIN"/>
    <property type="match status" value="1"/>
</dbReference>
<dbReference type="InterPro" id="IPR042100">
    <property type="entry name" value="Bug_dom1"/>
</dbReference>
<evidence type="ECO:0000256" key="2">
    <source>
        <dbReference type="SAM" id="SignalP"/>
    </source>
</evidence>
<comment type="similarity">
    <text evidence="1">Belongs to the UPF0065 (bug) family.</text>
</comment>
<dbReference type="Proteomes" id="UP000321058">
    <property type="component" value="Unassembled WGS sequence"/>
</dbReference>
<dbReference type="Gene3D" id="3.40.190.10">
    <property type="entry name" value="Periplasmic binding protein-like II"/>
    <property type="match status" value="1"/>
</dbReference>
<comment type="caution">
    <text evidence="3">The sequence shown here is derived from an EMBL/GenBank/DDBJ whole genome shotgun (WGS) entry which is preliminary data.</text>
</comment>
<accession>A0A512NGE3</accession>
<sequence length="325" mass="34014">MNRRKLLAGAAALGGAVAAPALAQDKYPSRPIRLVIPFPPGGPTDLMGRLYGERLAALLGQPVVIDNKAGAGGIVGADLVAKSKPDGYTLLLGSSSTQVTGPLLMPQPPYDPVRDFTLFIIGFVPMVISCNPSLPAKTLPEFVALLKANPDKYRSGSSGMGSIGHLGSELFKLKAGNLVSLHVPYKGNNAAVQATLSGEVDWLLDTIGTTFGHYKAGKTRYLAVCADKRTSVVPDLPTTAECGLPDVLVSTVNPVALPAGAPPEVVTILAAATRRIMADEKLQAELRALAVEPVADADPVRSAAYFTAERERWAPIIKASGAKME</sequence>
<dbReference type="PANTHER" id="PTHR42928:SF5">
    <property type="entry name" value="BLR1237 PROTEIN"/>
    <property type="match status" value="1"/>
</dbReference>
<gene>
    <name evidence="3" type="ORF">RSO01_51850</name>
</gene>
<evidence type="ECO:0000256" key="1">
    <source>
        <dbReference type="ARBA" id="ARBA00006987"/>
    </source>
</evidence>
<dbReference type="EMBL" id="BKAJ01000091">
    <property type="protein sequence ID" value="GEP58019.1"/>
    <property type="molecule type" value="Genomic_DNA"/>
</dbReference>
<reference evidence="3 4" key="1">
    <citation type="submission" date="2019-07" db="EMBL/GenBank/DDBJ databases">
        <title>Whole genome shotgun sequence of Reyranella soli NBRC 108950.</title>
        <authorList>
            <person name="Hosoyama A."/>
            <person name="Uohara A."/>
            <person name="Ohji S."/>
            <person name="Ichikawa N."/>
        </authorList>
    </citation>
    <scope>NUCLEOTIDE SEQUENCE [LARGE SCALE GENOMIC DNA]</scope>
    <source>
        <strain evidence="3 4">NBRC 108950</strain>
    </source>
</reference>
<keyword evidence="4" id="KW-1185">Reference proteome</keyword>
<dbReference type="RefSeq" id="WP_147152853.1">
    <property type="nucleotide sequence ID" value="NZ_BKAJ01000091.1"/>
</dbReference>
<evidence type="ECO:0000313" key="4">
    <source>
        <dbReference type="Proteomes" id="UP000321058"/>
    </source>
</evidence>
<dbReference type="Gene3D" id="3.40.190.150">
    <property type="entry name" value="Bordetella uptake gene, domain 1"/>
    <property type="match status" value="1"/>
</dbReference>
<organism evidence="3 4">
    <name type="scientific">Reyranella soli</name>
    <dbReference type="NCBI Taxonomy" id="1230389"/>
    <lineage>
        <taxon>Bacteria</taxon>
        <taxon>Pseudomonadati</taxon>
        <taxon>Pseudomonadota</taxon>
        <taxon>Alphaproteobacteria</taxon>
        <taxon>Hyphomicrobiales</taxon>
        <taxon>Reyranellaceae</taxon>
        <taxon>Reyranella</taxon>
    </lineage>
</organism>
<name>A0A512NGE3_9HYPH</name>
<dbReference type="OrthoDB" id="7375033at2"/>
<dbReference type="Pfam" id="PF03401">
    <property type="entry name" value="TctC"/>
    <property type="match status" value="1"/>
</dbReference>
<dbReference type="SUPFAM" id="SSF53850">
    <property type="entry name" value="Periplasmic binding protein-like II"/>
    <property type="match status" value="1"/>
</dbReference>
<dbReference type="InterPro" id="IPR006311">
    <property type="entry name" value="TAT_signal"/>
</dbReference>
<protein>
    <submittedName>
        <fullName evidence="3">MFS transporter</fullName>
    </submittedName>
</protein>
<keyword evidence="2" id="KW-0732">Signal</keyword>
<dbReference type="PROSITE" id="PS51318">
    <property type="entry name" value="TAT"/>
    <property type="match status" value="1"/>
</dbReference>
<evidence type="ECO:0000313" key="3">
    <source>
        <dbReference type="EMBL" id="GEP58019.1"/>
    </source>
</evidence>
<dbReference type="InterPro" id="IPR005064">
    <property type="entry name" value="BUG"/>
</dbReference>
<dbReference type="PIRSF" id="PIRSF017082">
    <property type="entry name" value="YflP"/>
    <property type="match status" value="1"/>
</dbReference>
<proteinExistence type="inferred from homology"/>